<protein>
    <recommendedName>
        <fullName evidence="3">Peptidase M13 N-terminal domain-containing protein</fullName>
    </recommendedName>
</protein>
<accession>A0A9J6FWP2</accession>
<dbReference type="GO" id="GO:0004222">
    <property type="term" value="F:metalloendopeptidase activity"/>
    <property type="evidence" value="ECO:0007669"/>
    <property type="project" value="InterPro"/>
</dbReference>
<dbReference type="GO" id="GO:0006508">
    <property type="term" value="P:proteolysis"/>
    <property type="evidence" value="ECO:0007669"/>
    <property type="project" value="InterPro"/>
</dbReference>
<dbReference type="Proteomes" id="UP000821853">
    <property type="component" value="Chromosome 2"/>
</dbReference>
<dbReference type="InterPro" id="IPR042089">
    <property type="entry name" value="Peptidase_M13_dom_2"/>
</dbReference>
<dbReference type="InterPro" id="IPR024079">
    <property type="entry name" value="MetalloPept_cat_dom_sf"/>
</dbReference>
<dbReference type="VEuPathDB" id="VectorBase:HLOH_049347"/>
<dbReference type="AlphaFoldDB" id="A0A9J6FWP2"/>
<gene>
    <name evidence="1" type="ORF">HPB48_021935</name>
</gene>
<comment type="caution">
    <text evidence="1">The sequence shown here is derived from an EMBL/GenBank/DDBJ whole genome shotgun (WGS) entry which is preliminary data.</text>
</comment>
<sequence>MPSPQVPHPADSRPYTLNPGLIIALGVLYGASRYVMDEVAVALYPRCDHPTRCYDYAQELAATLDRDVDPCENFYAHVCGHWERRHPGLILPVNQFALLQVRTTAFLFDVVERPPDSTLPASVQRSVIGFRVCREVEKSQRDDLKVSVVMA</sequence>
<dbReference type="Gene3D" id="1.10.1380.10">
    <property type="entry name" value="Neutral endopeptidase , domain2"/>
    <property type="match status" value="1"/>
</dbReference>
<evidence type="ECO:0000313" key="1">
    <source>
        <dbReference type="EMBL" id="KAH9366800.1"/>
    </source>
</evidence>
<organism evidence="1 2">
    <name type="scientific">Haemaphysalis longicornis</name>
    <name type="common">Bush tick</name>
    <dbReference type="NCBI Taxonomy" id="44386"/>
    <lineage>
        <taxon>Eukaryota</taxon>
        <taxon>Metazoa</taxon>
        <taxon>Ecdysozoa</taxon>
        <taxon>Arthropoda</taxon>
        <taxon>Chelicerata</taxon>
        <taxon>Arachnida</taxon>
        <taxon>Acari</taxon>
        <taxon>Parasitiformes</taxon>
        <taxon>Ixodida</taxon>
        <taxon>Ixodoidea</taxon>
        <taxon>Ixodidae</taxon>
        <taxon>Haemaphysalinae</taxon>
        <taxon>Haemaphysalis</taxon>
    </lineage>
</organism>
<dbReference type="SUPFAM" id="SSF55486">
    <property type="entry name" value="Metalloproteases ('zincins'), catalytic domain"/>
    <property type="match status" value="1"/>
</dbReference>
<dbReference type="PROSITE" id="PS51885">
    <property type="entry name" value="NEPRILYSIN"/>
    <property type="match status" value="1"/>
</dbReference>
<reference evidence="1 2" key="1">
    <citation type="journal article" date="2020" name="Cell">
        <title>Large-Scale Comparative Analyses of Tick Genomes Elucidate Their Genetic Diversity and Vector Capacities.</title>
        <authorList>
            <consortium name="Tick Genome and Microbiome Consortium (TIGMIC)"/>
            <person name="Jia N."/>
            <person name="Wang J."/>
            <person name="Shi W."/>
            <person name="Du L."/>
            <person name="Sun Y."/>
            <person name="Zhan W."/>
            <person name="Jiang J.F."/>
            <person name="Wang Q."/>
            <person name="Zhang B."/>
            <person name="Ji P."/>
            <person name="Bell-Sakyi L."/>
            <person name="Cui X.M."/>
            <person name="Yuan T.T."/>
            <person name="Jiang B.G."/>
            <person name="Yang W.F."/>
            <person name="Lam T.T."/>
            <person name="Chang Q.C."/>
            <person name="Ding S.J."/>
            <person name="Wang X.J."/>
            <person name="Zhu J.G."/>
            <person name="Ruan X.D."/>
            <person name="Zhao L."/>
            <person name="Wei J.T."/>
            <person name="Ye R.Z."/>
            <person name="Que T.C."/>
            <person name="Du C.H."/>
            <person name="Zhou Y.H."/>
            <person name="Cheng J.X."/>
            <person name="Dai P.F."/>
            <person name="Guo W.B."/>
            <person name="Han X.H."/>
            <person name="Huang E.J."/>
            <person name="Li L.F."/>
            <person name="Wei W."/>
            <person name="Gao Y.C."/>
            <person name="Liu J.Z."/>
            <person name="Shao H.Z."/>
            <person name="Wang X."/>
            <person name="Wang C.C."/>
            <person name="Yang T.C."/>
            <person name="Huo Q.B."/>
            <person name="Li W."/>
            <person name="Chen H.Y."/>
            <person name="Chen S.E."/>
            <person name="Zhou L.G."/>
            <person name="Ni X.B."/>
            <person name="Tian J.H."/>
            <person name="Sheng Y."/>
            <person name="Liu T."/>
            <person name="Pan Y.S."/>
            <person name="Xia L.Y."/>
            <person name="Li J."/>
            <person name="Zhao F."/>
            <person name="Cao W.C."/>
        </authorList>
    </citation>
    <scope>NUCLEOTIDE SEQUENCE [LARGE SCALE GENOMIC DNA]</scope>
    <source>
        <strain evidence="1">HaeL-2018</strain>
    </source>
</reference>
<keyword evidence="2" id="KW-1185">Reference proteome</keyword>
<evidence type="ECO:0000313" key="2">
    <source>
        <dbReference type="Proteomes" id="UP000821853"/>
    </source>
</evidence>
<dbReference type="EMBL" id="JABSTR010000004">
    <property type="protein sequence ID" value="KAH9366800.1"/>
    <property type="molecule type" value="Genomic_DNA"/>
</dbReference>
<dbReference type="OrthoDB" id="6513030at2759"/>
<name>A0A9J6FWP2_HAELO</name>
<dbReference type="InterPro" id="IPR000718">
    <property type="entry name" value="Peptidase_M13"/>
</dbReference>
<dbReference type="Gene3D" id="3.40.390.10">
    <property type="entry name" value="Collagenase (Catalytic Domain)"/>
    <property type="match status" value="1"/>
</dbReference>
<evidence type="ECO:0008006" key="3">
    <source>
        <dbReference type="Google" id="ProtNLM"/>
    </source>
</evidence>
<proteinExistence type="predicted"/>